<dbReference type="PANTHER" id="PTHR14942">
    <property type="entry name" value="U11/U12 SMALL NUCLEAR RIBONUCLEOPROTEIN 25 KDA PROTEIN"/>
    <property type="match status" value="1"/>
</dbReference>
<evidence type="ECO:0000256" key="1">
    <source>
        <dbReference type="SAM" id="MobiDB-lite"/>
    </source>
</evidence>
<dbReference type="EMBL" id="GHES01028733">
    <property type="protein sequence ID" value="MPA59292.1"/>
    <property type="molecule type" value="Transcribed_RNA"/>
</dbReference>
<dbReference type="InterPro" id="IPR000626">
    <property type="entry name" value="Ubiquitin-like_dom"/>
</dbReference>
<feature type="domain" description="Ubiquitin-like" evidence="2">
    <location>
        <begin position="51"/>
        <end position="134"/>
    </location>
</feature>
<sequence>MQIIEHDDDFIARASFERRRSSYRIPFSPLLLIDGLSRKSFSYNKLPQEPLKLTVVKLDGSTFNIEVAKTATVAEMKQAVEGVFSHLPKTGPEKISWSHVWGHFCLSYDGQKLLTDKENIRNYRIKDGDQLHFIRHVSINYNLIKKQAKDEESALEQPRISDGYEEREQNGEKDDVCDDQENLKHEQYDDEDEDEDVRQYELKFSCLLGGWFSYHRLTRPGRRFEGSCFPSRLADGFLGRFRNVLKLYSNKFSSRRETWKEV</sequence>
<dbReference type="InterPro" id="IPR040610">
    <property type="entry name" value="SNRNP25_ubiquitin"/>
</dbReference>
<proteinExistence type="predicted"/>
<dbReference type="GO" id="GO:0000398">
    <property type="term" value="P:mRNA splicing, via spliceosome"/>
    <property type="evidence" value="ECO:0007669"/>
    <property type="project" value="InterPro"/>
</dbReference>
<evidence type="ECO:0000259" key="2">
    <source>
        <dbReference type="PROSITE" id="PS50053"/>
    </source>
</evidence>
<protein>
    <recommendedName>
        <fullName evidence="2">Ubiquitin-like domain-containing protein</fullName>
    </recommendedName>
</protein>
<organism evidence="3">
    <name type="scientific">Davidia involucrata</name>
    <name type="common">Dove tree</name>
    <dbReference type="NCBI Taxonomy" id="16924"/>
    <lineage>
        <taxon>Eukaryota</taxon>
        <taxon>Viridiplantae</taxon>
        <taxon>Streptophyta</taxon>
        <taxon>Embryophyta</taxon>
        <taxon>Tracheophyta</taxon>
        <taxon>Spermatophyta</taxon>
        <taxon>Magnoliopsida</taxon>
        <taxon>eudicotyledons</taxon>
        <taxon>Gunneridae</taxon>
        <taxon>Pentapetalae</taxon>
        <taxon>asterids</taxon>
        <taxon>Cornales</taxon>
        <taxon>Nyssaceae</taxon>
        <taxon>Davidia</taxon>
    </lineage>
</organism>
<dbReference type="AlphaFoldDB" id="A0A5B7AR99"/>
<reference evidence="3" key="1">
    <citation type="submission" date="2019-08" db="EMBL/GenBank/DDBJ databases">
        <title>Reference gene set and small RNA set construction with multiple tissues from Davidia involucrata Baill.</title>
        <authorList>
            <person name="Yang H."/>
            <person name="Zhou C."/>
            <person name="Li G."/>
            <person name="Wang J."/>
            <person name="Gao P."/>
            <person name="Wang M."/>
            <person name="Wang R."/>
            <person name="Zhao Y."/>
        </authorList>
    </citation>
    <scope>NUCLEOTIDE SEQUENCE</scope>
    <source>
        <tissue evidence="3">Mixed with DoveR01_LX</tissue>
    </source>
</reference>
<gene>
    <name evidence="3" type="ORF">Din_028733</name>
</gene>
<accession>A0A5B7AR99</accession>
<evidence type="ECO:0000313" key="3">
    <source>
        <dbReference type="EMBL" id="MPA59292.1"/>
    </source>
</evidence>
<feature type="compositionally biased region" description="Basic and acidic residues" evidence="1">
    <location>
        <begin position="162"/>
        <end position="174"/>
    </location>
</feature>
<dbReference type="CDD" id="cd17058">
    <property type="entry name" value="Ubl_SNRNP25"/>
    <property type="match status" value="1"/>
</dbReference>
<dbReference type="InterPro" id="IPR029071">
    <property type="entry name" value="Ubiquitin-like_domsf"/>
</dbReference>
<dbReference type="Pfam" id="PF18036">
    <property type="entry name" value="Ubiquitin_4"/>
    <property type="match status" value="1"/>
</dbReference>
<dbReference type="PANTHER" id="PTHR14942:SF9">
    <property type="entry name" value="OS02G0188500 PROTEIN"/>
    <property type="match status" value="1"/>
</dbReference>
<name>A0A5B7AR99_DAVIN</name>
<dbReference type="Gene3D" id="3.10.20.90">
    <property type="entry name" value="Phosphatidylinositol 3-kinase Catalytic Subunit, Chain A, domain 1"/>
    <property type="match status" value="1"/>
</dbReference>
<feature type="region of interest" description="Disordered" evidence="1">
    <location>
        <begin position="152"/>
        <end position="194"/>
    </location>
</feature>
<dbReference type="PROSITE" id="PS50053">
    <property type="entry name" value="UBIQUITIN_2"/>
    <property type="match status" value="1"/>
</dbReference>
<dbReference type="InterPro" id="IPR039690">
    <property type="entry name" value="SNRNP25"/>
</dbReference>
<dbReference type="SUPFAM" id="SSF54236">
    <property type="entry name" value="Ubiquitin-like"/>
    <property type="match status" value="1"/>
</dbReference>